<feature type="transmembrane region" description="Helical" evidence="1">
    <location>
        <begin position="47"/>
        <end position="73"/>
    </location>
</feature>
<evidence type="ECO:0000256" key="1">
    <source>
        <dbReference type="SAM" id="Phobius"/>
    </source>
</evidence>
<keyword evidence="1" id="KW-1133">Transmembrane helix</keyword>
<dbReference type="PANTHER" id="PTHR31453:SF2">
    <property type="entry name" value="TRANSMEMBRANE PROTEIN 236"/>
    <property type="match status" value="1"/>
</dbReference>
<sequence length="142" mass="16155">MASGRLIKLLIFELLEFVAFVTPTLVIVEQFATAYQKKAGSPGKTHYWLIVSCSIAYVASVTLLVWVPVKVLLYKKHRLYKKIKGWKHEEHFISECWDSSTSPAGVLVLRCFSPPSPSFTVSVHRIKISFKNVFCVHLLMDI</sequence>
<dbReference type="InParanoid" id="M3YJV0"/>
<dbReference type="EMBL" id="AEYP01043372">
    <property type="status" value="NOT_ANNOTATED_CDS"/>
    <property type="molecule type" value="Genomic_DNA"/>
</dbReference>
<keyword evidence="1" id="KW-0472">Membrane</keyword>
<dbReference type="GeneTree" id="ENSGT00390000015525"/>
<organism evidence="2">
    <name type="scientific">Mustela putorius furo</name>
    <name type="common">European domestic ferret</name>
    <name type="synonym">Mustela furo</name>
    <dbReference type="NCBI Taxonomy" id="9669"/>
    <lineage>
        <taxon>Eukaryota</taxon>
        <taxon>Metazoa</taxon>
        <taxon>Chordata</taxon>
        <taxon>Craniata</taxon>
        <taxon>Vertebrata</taxon>
        <taxon>Euteleostomi</taxon>
        <taxon>Mammalia</taxon>
        <taxon>Eutheria</taxon>
        <taxon>Laurasiatheria</taxon>
        <taxon>Carnivora</taxon>
        <taxon>Caniformia</taxon>
        <taxon>Musteloidea</taxon>
        <taxon>Mustelidae</taxon>
        <taxon>Mustelinae</taxon>
        <taxon>Mustela</taxon>
    </lineage>
</organism>
<dbReference type="STRING" id="9669.ENSMPUP00000011607"/>
<keyword evidence="1" id="KW-0812">Transmembrane</keyword>
<name>M3YJV0_MUSPF</name>
<reference evidence="2" key="1">
    <citation type="submission" date="2024-06" db="UniProtKB">
        <authorList>
            <consortium name="Ensembl"/>
        </authorList>
    </citation>
    <scope>IDENTIFICATION</scope>
</reference>
<protein>
    <submittedName>
        <fullName evidence="2">Uncharacterized protein</fullName>
    </submittedName>
</protein>
<feature type="transmembrane region" description="Helical" evidence="1">
    <location>
        <begin position="7"/>
        <end position="27"/>
    </location>
</feature>
<accession>M3YJV0</accession>
<dbReference type="eggNOG" id="ENOG502QVFM">
    <property type="taxonomic scope" value="Eukaryota"/>
</dbReference>
<dbReference type="HOGENOM" id="CLU_1815191_0_0_1"/>
<dbReference type="PANTHER" id="PTHR31453">
    <property type="entry name" value="TRANSMEMBRANE PROTEIN 236"/>
    <property type="match status" value="1"/>
</dbReference>
<dbReference type="Ensembl" id="ENSMPUT00000011799.1">
    <property type="protein sequence ID" value="ENSMPUP00000011607.1"/>
    <property type="gene ID" value="ENSMPUG00000011701.1"/>
</dbReference>
<proteinExistence type="predicted"/>
<dbReference type="EMBL" id="AEYP01043373">
    <property type="status" value="NOT_ANNOTATED_CDS"/>
    <property type="molecule type" value="Genomic_DNA"/>
</dbReference>
<dbReference type="AlphaFoldDB" id="M3YJV0"/>
<evidence type="ECO:0000313" key="2">
    <source>
        <dbReference type="Ensembl" id="ENSMPUP00000011607.1"/>
    </source>
</evidence>
<dbReference type="InterPro" id="IPR020394">
    <property type="entry name" value="Uncharacterised_FAM23-like_TM"/>
</dbReference>